<feature type="transmembrane region" description="Helical" evidence="6">
    <location>
        <begin position="12"/>
        <end position="34"/>
    </location>
</feature>
<evidence type="ECO:0000256" key="4">
    <source>
        <dbReference type="ARBA" id="ARBA00022989"/>
    </source>
</evidence>
<dbReference type="Pfam" id="PF00892">
    <property type="entry name" value="EamA"/>
    <property type="match status" value="2"/>
</dbReference>
<protein>
    <submittedName>
        <fullName evidence="8">Permease of the drug/metabolite transporter (DMT) superfamily</fullName>
    </submittedName>
</protein>
<feature type="transmembrane region" description="Helical" evidence="6">
    <location>
        <begin position="130"/>
        <end position="150"/>
    </location>
</feature>
<keyword evidence="4 6" id="KW-1133">Transmembrane helix</keyword>
<evidence type="ECO:0000256" key="3">
    <source>
        <dbReference type="ARBA" id="ARBA00022692"/>
    </source>
</evidence>
<feature type="transmembrane region" description="Helical" evidence="6">
    <location>
        <begin position="162"/>
        <end position="180"/>
    </location>
</feature>
<evidence type="ECO:0000313" key="9">
    <source>
        <dbReference type="Proteomes" id="UP000242930"/>
    </source>
</evidence>
<feature type="transmembrane region" description="Helical" evidence="6">
    <location>
        <begin position="72"/>
        <end position="90"/>
    </location>
</feature>
<organism evidence="8 9">
    <name type="scientific">Pseudomonas linyingensis</name>
    <dbReference type="NCBI Taxonomy" id="915471"/>
    <lineage>
        <taxon>Bacteria</taxon>
        <taxon>Pseudomonadati</taxon>
        <taxon>Pseudomonadota</taxon>
        <taxon>Gammaproteobacteria</taxon>
        <taxon>Pseudomonadales</taxon>
        <taxon>Pseudomonadaceae</taxon>
        <taxon>Pseudomonas</taxon>
    </lineage>
</organism>
<evidence type="ECO:0000313" key="8">
    <source>
        <dbReference type="EMBL" id="SEI91007.1"/>
    </source>
</evidence>
<sequence length="313" mass="34258">MTDTRQGVDGFAVQLMVVLCVIWGLQQVVIKLAAPDMAPMLQIGLRSMVAAVLVVVFMLWQRQPLALGDGTLRPGLLAGLLFALEFLFVAEGLRYTSAAHVVVLLYTAPIFAALGLHLLLPSERLRRLQWLGIGLAFGGIVIAFGAGALQQRISSEVLLGDALALLAGLFWGMTTVAVRCSSLSRAAPAKTLLYQLLCACLLVPLAWLGGQVETVRLTPVVWGSLLYQSVLVSFVAFLTWFWLLRRYLASRLGVFSFMTPLFGVVFGVWLLDERIDVFFVVGGVLVLLGITMVSADGWWRRVLRREPSRQSLG</sequence>
<evidence type="ECO:0000256" key="1">
    <source>
        <dbReference type="ARBA" id="ARBA00004141"/>
    </source>
</evidence>
<feature type="transmembrane region" description="Helical" evidence="6">
    <location>
        <begin position="96"/>
        <end position="118"/>
    </location>
</feature>
<reference evidence="9" key="1">
    <citation type="submission" date="2016-10" db="EMBL/GenBank/DDBJ databases">
        <authorList>
            <person name="Varghese N."/>
            <person name="Submissions S."/>
        </authorList>
    </citation>
    <scope>NUCLEOTIDE SEQUENCE [LARGE SCALE GENOMIC DNA]</scope>
    <source>
        <strain evidence="9">LMG 25967</strain>
    </source>
</reference>
<feature type="domain" description="EamA" evidence="7">
    <location>
        <begin position="159"/>
        <end position="294"/>
    </location>
</feature>
<dbReference type="InterPro" id="IPR037185">
    <property type="entry name" value="EmrE-like"/>
</dbReference>
<evidence type="ECO:0000256" key="5">
    <source>
        <dbReference type="ARBA" id="ARBA00023136"/>
    </source>
</evidence>
<gene>
    <name evidence="8" type="ORF">SAMN05216201_10376</name>
</gene>
<dbReference type="STRING" id="915471.SAMN05216201_10376"/>
<dbReference type="OrthoDB" id="184388at2"/>
<keyword evidence="9" id="KW-1185">Reference proteome</keyword>
<dbReference type="InterPro" id="IPR050638">
    <property type="entry name" value="AA-Vitamin_Transporters"/>
</dbReference>
<feature type="transmembrane region" description="Helical" evidence="6">
    <location>
        <begin position="221"/>
        <end position="243"/>
    </location>
</feature>
<feature type="transmembrane region" description="Helical" evidence="6">
    <location>
        <begin position="277"/>
        <end position="299"/>
    </location>
</feature>
<comment type="subcellular location">
    <subcellularLocation>
        <location evidence="1">Membrane</location>
        <topology evidence="1">Multi-pass membrane protein</topology>
    </subcellularLocation>
</comment>
<evidence type="ECO:0000259" key="7">
    <source>
        <dbReference type="Pfam" id="PF00892"/>
    </source>
</evidence>
<proteinExistence type="inferred from homology"/>
<name>A0A1H6UMP7_9PSED</name>
<dbReference type="InterPro" id="IPR000620">
    <property type="entry name" value="EamA_dom"/>
</dbReference>
<keyword evidence="5 6" id="KW-0472">Membrane</keyword>
<evidence type="ECO:0000256" key="6">
    <source>
        <dbReference type="SAM" id="Phobius"/>
    </source>
</evidence>
<dbReference type="RefSeq" id="WP_090307606.1">
    <property type="nucleotide sequence ID" value="NZ_FNZE01000003.1"/>
</dbReference>
<dbReference type="Proteomes" id="UP000242930">
    <property type="component" value="Unassembled WGS sequence"/>
</dbReference>
<dbReference type="AlphaFoldDB" id="A0A1H6UMP7"/>
<dbReference type="PANTHER" id="PTHR32322:SF2">
    <property type="entry name" value="EAMA DOMAIN-CONTAINING PROTEIN"/>
    <property type="match status" value="1"/>
</dbReference>
<comment type="similarity">
    <text evidence="2">Belongs to the EamA transporter family.</text>
</comment>
<feature type="transmembrane region" description="Helical" evidence="6">
    <location>
        <begin position="252"/>
        <end position="271"/>
    </location>
</feature>
<feature type="transmembrane region" description="Helical" evidence="6">
    <location>
        <begin position="40"/>
        <end position="60"/>
    </location>
</feature>
<accession>A0A1H6UMP7</accession>
<dbReference type="SUPFAM" id="SSF103481">
    <property type="entry name" value="Multidrug resistance efflux transporter EmrE"/>
    <property type="match status" value="2"/>
</dbReference>
<feature type="domain" description="EamA" evidence="7">
    <location>
        <begin position="12"/>
        <end position="143"/>
    </location>
</feature>
<evidence type="ECO:0000256" key="2">
    <source>
        <dbReference type="ARBA" id="ARBA00007362"/>
    </source>
</evidence>
<dbReference type="GO" id="GO:0016020">
    <property type="term" value="C:membrane"/>
    <property type="evidence" value="ECO:0007669"/>
    <property type="project" value="UniProtKB-SubCell"/>
</dbReference>
<dbReference type="EMBL" id="FNZE01000003">
    <property type="protein sequence ID" value="SEI91007.1"/>
    <property type="molecule type" value="Genomic_DNA"/>
</dbReference>
<keyword evidence="3 6" id="KW-0812">Transmembrane</keyword>
<feature type="transmembrane region" description="Helical" evidence="6">
    <location>
        <begin position="192"/>
        <end position="209"/>
    </location>
</feature>
<dbReference type="PANTHER" id="PTHR32322">
    <property type="entry name" value="INNER MEMBRANE TRANSPORTER"/>
    <property type="match status" value="1"/>
</dbReference>